<reference evidence="1 2" key="1">
    <citation type="submission" date="2014-04" db="EMBL/GenBank/DDBJ databases">
        <authorList>
            <consortium name="DOE Joint Genome Institute"/>
            <person name="Kuo A."/>
            <person name="Kohler A."/>
            <person name="Nagy L.G."/>
            <person name="Floudas D."/>
            <person name="Copeland A."/>
            <person name="Barry K.W."/>
            <person name="Cichocki N."/>
            <person name="Veneault-Fourrey C."/>
            <person name="LaButti K."/>
            <person name="Lindquist E.A."/>
            <person name="Lipzen A."/>
            <person name="Lundell T."/>
            <person name="Morin E."/>
            <person name="Murat C."/>
            <person name="Sun H."/>
            <person name="Tunlid A."/>
            <person name="Henrissat B."/>
            <person name="Grigoriev I.V."/>
            <person name="Hibbett D.S."/>
            <person name="Martin F."/>
            <person name="Nordberg H.P."/>
            <person name="Cantor M.N."/>
            <person name="Hua S.X."/>
        </authorList>
    </citation>
    <scope>NUCLEOTIDE SEQUENCE [LARGE SCALE GENOMIC DNA]</scope>
    <source>
        <strain evidence="1 2">LaAM-08-1</strain>
    </source>
</reference>
<protein>
    <submittedName>
        <fullName evidence="1">Uncharacterized protein</fullName>
    </submittedName>
</protein>
<keyword evidence="2" id="KW-1185">Reference proteome</keyword>
<dbReference type="EMBL" id="KN839412">
    <property type="protein sequence ID" value="KIJ89827.1"/>
    <property type="molecule type" value="Genomic_DNA"/>
</dbReference>
<evidence type="ECO:0000313" key="2">
    <source>
        <dbReference type="Proteomes" id="UP000054477"/>
    </source>
</evidence>
<name>A0A0C9WZM2_9AGAR</name>
<dbReference type="Proteomes" id="UP000054477">
    <property type="component" value="Unassembled WGS sequence"/>
</dbReference>
<organism evidence="1 2">
    <name type="scientific">Laccaria amethystina LaAM-08-1</name>
    <dbReference type="NCBI Taxonomy" id="1095629"/>
    <lineage>
        <taxon>Eukaryota</taxon>
        <taxon>Fungi</taxon>
        <taxon>Dikarya</taxon>
        <taxon>Basidiomycota</taxon>
        <taxon>Agaricomycotina</taxon>
        <taxon>Agaricomycetes</taxon>
        <taxon>Agaricomycetidae</taxon>
        <taxon>Agaricales</taxon>
        <taxon>Agaricineae</taxon>
        <taxon>Hydnangiaceae</taxon>
        <taxon>Laccaria</taxon>
    </lineage>
</organism>
<sequence length="77" mass="8671">MEDLQFRYPNPRTAQGLLRGAHDPNLDTSAWTDLRFSPRSCSGLKTKTVNDLLARPVIIAIQVDDTLPNSITHYFIS</sequence>
<evidence type="ECO:0000313" key="1">
    <source>
        <dbReference type="EMBL" id="KIJ89827.1"/>
    </source>
</evidence>
<dbReference type="AlphaFoldDB" id="A0A0C9WZM2"/>
<dbReference type="HOGENOM" id="CLU_2638464_0_0_1"/>
<proteinExistence type="predicted"/>
<reference evidence="2" key="2">
    <citation type="submission" date="2015-01" db="EMBL/GenBank/DDBJ databases">
        <title>Evolutionary Origins and Diversification of the Mycorrhizal Mutualists.</title>
        <authorList>
            <consortium name="DOE Joint Genome Institute"/>
            <consortium name="Mycorrhizal Genomics Consortium"/>
            <person name="Kohler A."/>
            <person name="Kuo A."/>
            <person name="Nagy L.G."/>
            <person name="Floudas D."/>
            <person name="Copeland A."/>
            <person name="Barry K.W."/>
            <person name="Cichocki N."/>
            <person name="Veneault-Fourrey C."/>
            <person name="LaButti K."/>
            <person name="Lindquist E.A."/>
            <person name="Lipzen A."/>
            <person name="Lundell T."/>
            <person name="Morin E."/>
            <person name="Murat C."/>
            <person name="Riley R."/>
            <person name="Ohm R."/>
            <person name="Sun H."/>
            <person name="Tunlid A."/>
            <person name="Henrissat B."/>
            <person name="Grigoriev I.V."/>
            <person name="Hibbett D.S."/>
            <person name="Martin F."/>
        </authorList>
    </citation>
    <scope>NUCLEOTIDE SEQUENCE [LARGE SCALE GENOMIC DNA]</scope>
    <source>
        <strain evidence="2">LaAM-08-1</strain>
    </source>
</reference>
<accession>A0A0C9WZM2</accession>
<gene>
    <name evidence="1" type="ORF">K443DRAFT_687109</name>
</gene>